<dbReference type="EMBL" id="CAJGYM010000039">
    <property type="protein sequence ID" value="CAD6193823.1"/>
    <property type="molecule type" value="Genomic_DNA"/>
</dbReference>
<accession>A0A8S1HBW1</accession>
<comment type="caution">
    <text evidence="1">The sequence shown here is derived from an EMBL/GenBank/DDBJ whole genome shotgun (WGS) entry which is preliminary data.</text>
</comment>
<proteinExistence type="predicted"/>
<name>A0A8S1HBW1_9PELO</name>
<gene>
    <name evidence="1" type="ORF">CAUJ_LOCUS9742</name>
</gene>
<evidence type="ECO:0000313" key="2">
    <source>
        <dbReference type="Proteomes" id="UP000835052"/>
    </source>
</evidence>
<organism evidence="1 2">
    <name type="scientific">Caenorhabditis auriculariae</name>
    <dbReference type="NCBI Taxonomy" id="2777116"/>
    <lineage>
        <taxon>Eukaryota</taxon>
        <taxon>Metazoa</taxon>
        <taxon>Ecdysozoa</taxon>
        <taxon>Nematoda</taxon>
        <taxon>Chromadorea</taxon>
        <taxon>Rhabditida</taxon>
        <taxon>Rhabditina</taxon>
        <taxon>Rhabditomorpha</taxon>
        <taxon>Rhabditoidea</taxon>
        <taxon>Rhabditidae</taxon>
        <taxon>Peloderinae</taxon>
        <taxon>Caenorhabditis</taxon>
    </lineage>
</organism>
<reference evidence="1" key="1">
    <citation type="submission" date="2020-10" db="EMBL/GenBank/DDBJ databases">
        <authorList>
            <person name="Kikuchi T."/>
        </authorList>
    </citation>
    <scope>NUCLEOTIDE SEQUENCE</scope>
    <source>
        <strain evidence="1">NKZ352</strain>
    </source>
</reference>
<protein>
    <submittedName>
        <fullName evidence="1">Uncharacterized protein</fullName>
    </submittedName>
</protein>
<dbReference type="AlphaFoldDB" id="A0A8S1HBW1"/>
<evidence type="ECO:0000313" key="1">
    <source>
        <dbReference type="EMBL" id="CAD6193823.1"/>
    </source>
</evidence>
<dbReference type="Proteomes" id="UP000835052">
    <property type="component" value="Unassembled WGS sequence"/>
</dbReference>
<keyword evidence="2" id="KW-1185">Reference proteome</keyword>
<sequence>MKMSAHNFNENLAQPTYPVRPNVRGFSFNPGVNALQMLQFHYSSPTVSQKQDARSLRNIAAGVNESRDEQRQKNASNELFGAPAFQVSSPSQIPLPPPRTPFARRALLETPSRIPLPPARVVPKPEPRNVPFPVQERFGSECHKEYPRGSVLSSTLARTMKKKRKPMKRKPAKRNKINFDYEPTSSIGDPLKPVANTVTQIVLEQKNCLPTSVPKLQLRDSNIPSRKFSFRRAEKPQNSHMNIMSHEHFSQSFYGHQPFVQQPYYQCSLPMYGSGNVMASSSYECFSEMYDNAQRAGFINCENSRRPVPGMLAVTDVNIKFVSSELLKENLHEESGDIVPLYTLQF</sequence>